<dbReference type="Proteomes" id="UP000620124">
    <property type="component" value="Unassembled WGS sequence"/>
</dbReference>
<keyword evidence="8" id="KW-0539">Nucleus</keyword>
<dbReference type="SUPFAM" id="SSF56024">
    <property type="entry name" value="Phospholipase D/nuclease"/>
    <property type="match status" value="2"/>
</dbReference>
<keyword evidence="5" id="KW-0378">Hydrolase</keyword>
<dbReference type="EMBL" id="JACAZI010000016">
    <property type="protein sequence ID" value="KAF7343157.1"/>
    <property type="molecule type" value="Genomic_DNA"/>
</dbReference>
<evidence type="ECO:0000313" key="14">
    <source>
        <dbReference type="Proteomes" id="UP000620124"/>
    </source>
</evidence>
<dbReference type="GO" id="GO:0003690">
    <property type="term" value="F:double-stranded DNA binding"/>
    <property type="evidence" value="ECO:0007669"/>
    <property type="project" value="TreeGrafter"/>
</dbReference>
<dbReference type="GO" id="GO:0017005">
    <property type="term" value="F:3'-tyrosyl-DNA phosphodiesterase activity"/>
    <property type="evidence" value="ECO:0007669"/>
    <property type="project" value="TreeGrafter"/>
</dbReference>
<keyword evidence="6" id="KW-0269">Exonuclease</keyword>
<feature type="active site" description="Nucleophile" evidence="9">
    <location>
        <position position="234"/>
    </location>
</feature>
<dbReference type="PANTHER" id="PTHR12415">
    <property type="entry name" value="TYROSYL-DNA PHOSPHODIESTERASE 1"/>
    <property type="match status" value="1"/>
</dbReference>
<keyword evidence="3" id="KW-0540">Nuclease</keyword>
<evidence type="ECO:0000256" key="4">
    <source>
        <dbReference type="ARBA" id="ARBA00022763"/>
    </source>
</evidence>
<evidence type="ECO:0000256" key="3">
    <source>
        <dbReference type="ARBA" id="ARBA00022722"/>
    </source>
</evidence>
<feature type="binding site" evidence="10">
    <location>
        <position position="236"/>
    </location>
    <ligand>
        <name>substrate</name>
    </ligand>
</feature>
<feature type="site" description="Interaction with DNA" evidence="11">
    <location>
        <position position="515"/>
    </location>
</feature>
<dbReference type="GO" id="GO:0005634">
    <property type="term" value="C:nucleus"/>
    <property type="evidence" value="ECO:0007669"/>
    <property type="project" value="UniProtKB-SubCell"/>
</dbReference>
<evidence type="ECO:0000256" key="8">
    <source>
        <dbReference type="ARBA" id="ARBA00023242"/>
    </source>
</evidence>
<reference evidence="13" key="1">
    <citation type="submission" date="2020-05" db="EMBL/GenBank/DDBJ databases">
        <title>Mycena genomes resolve the evolution of fungal bioluminescence.</title>
        <authorList>
            <person name="Tsai I.J."/>
        </authorList>
    </citation>
    <scope>NUCLEOTIDE SEQUENCE</scope>
    <source>
        <strain evidence="13">CCC161011</strain>
    </source>
</reference>
<dbReference type="PANTHER" id="PTHR12415:SF0">
    <property type="entry name" value="TYROSYL-DNA PHOSPHODIESTERASE 1"/>
    <property type="match status" value="1"/>
</dbReference>
<evidence type="ECO:0000256" key="7">
    <source>
        <dbReference type="ARBA" id="ARBA00023204"/>
    </source>
</evidence>
<dbReference type="AlphaFoldDB" id="A0A8H6XLD3"/>
<keyword evidence="7" id="KW-0234">DNA repair</keyword>
<feature type="compositionally biased region" description="Basic and acidic residues" evidence="12">
    <location>
        <begin position="575"/>
        <end position="596"/>
    </location>
</feature>
<gene>
    <name evidence="13" type="ORF">MVEN_01746500</name>
</gene>
<evidence type="ECO:0000256" key="12">
    <source>
        <dbReference type="SAM" id="MobiDB-lite"/>
    </source>
</evidence>
<evidence type="ECO:0000256" key="9">
    <source>
        <dbReference type="PIRSR" id="PIRSR610347-1"/>
    </source>
</evidence>
<keyword evidence="14" id="KW-1185">Reference proteome</keyword>
<dbReference type="GO" id="GO:0003697">
    <property type="term" value="F:single-stranded DNA binding"/>
    <property type="evidence" value="ECO:0007669"/>
    <property type="project" value="TreeGrafter"/>
</dbReference>
<accession>A0A8H6XLD3</accession>
<feature type="region of interest" description="Disordered" evidence="12">
    <location>
        <begin position="575"/>
        <end position="626"/>
    </location>
</feature>
<evidence type="ECO:0000313" key="13">
    <source>
        <dbReference type="EMBL" id="KAF7343157.1"/>
    </source>
</evidence>
<evidence type="ECO:0000256" key="2">
    <source>
        <dbReference type="ARBA" id="ARBA00010205"/>
    </source>
</evidence>
<evidence type="ECO:0000256" key="1">
    <source>
        <dbReference type="ARBA" id="ARBA00004123"/>
    </source>
</evidence>
<comment type="caution">
    <text evidence="13">The sequence shown here is derived from an EMBL/GenBank/DDBJ whole genome shotgun (WGS) entry which is preliminary data.</text>
</comment>
<evidence type="ECO:0000256" key="10">
    <source>
        <dbReference type="PIRSR" id="PIRSR610347-2"/>
    </source>
</evidence>
<organism evidence="13 14">
    <name type="scientific">Mycena venus</name>
    <dbReference type="NCBI Taxonomy" id="2733690"/>
    <lineage>
        <taxon>Eukaryota</taxon>
        <taxon>Fungi</taxon>
        <taxon>Dikarya</taxon>
        <taxon>Basidiomycota</taxon>
        <taxon>Agaricomycotina</taxon>
        <taxon>Agaricomycetes</taxon>
        <taxon>Agaricomycetidae</taxon>
        <taxon>Agaricales</taxon>
        <taxon>Marasmiineae</taxon>
        <taxon>Mycenaceae</taxon>
        <taxon>Mycena</taxon>
    </lineage>
</organism>
<feature type="compositionally biased region" description="Low complexity" evidence="12">
    <location>
        <begin position="39"/>
        <end position="55"/>
    </location>
</feature>
<dbReference type="OrthoDB" id="3907302at2759"/>
<evidence type="ECO:0000256" key="5">
    <source>
        <dbReference type="ARBA" id="ARBA00022801"/>
    </source>
</evidence>
<proteinExistence type="inferred from homology"/>
<evidence type="ECO:0000256" key="11">
    <source>
        <dbReference type="PIRSR" id="PIRSR610347-3"/>
    </source>
</evidence>
<comment type="subcellular location">
    <subcellularLocation>
        <location evidence="1">Nucleus</location>
    </subcellularLocation>
</comment>
<feature type="binding site" evidence="10">
    <location>
        <position position="488"/>
    </location>
    <ligand>
        <name>substrate</name>
    </ligand>
</feature>
<dbReference type="Pfam" id="PF06087">
    <property type="entry name" value="Tyr-DNA_phospho"/>
    <property type="match status" value="1"/>
</dbReference>
<dbReference type="GO" id="GO:0006281">
    <property type="term" value="P:DNA repair"/>
    <property type="evidence" value="ECO:0007669"/>
    <property type="project" value="UniProtKB-KW"/>
</dbReference>
<feature type="compositionally biased region" description="Acidic residues" evidence="12">
    <location>
        <begin position="605"/>
        <end position="623"/>
    </location>
</feature>
<protein>
    <submittedName>
        <fullName evidence="13">Phospholipase D/nuclease</fullName>
    </submittedName>
</protein>
<feature type="region of interest" description="Disordered" evidence="12">
    <location>
        <begin position="34"/>
        <end position="76"/>
    </location>
</feature>
<dbReference type="GO" id="GO:0004527">
    <property type="term" value="F:exonuclease activity"/>
    <property type="evidence" value="ECO:0007669"/>
    <property type="project" value="UniProtKB-KW"/>
</dbReference>
<feature type="active site" description="Proton donor/acceptor" evidence="9">
    <location>
        <position position="486"/>
    </location>
</feature>
<sequence>MDVFSGENLDGQEEYDTLRAIELSLQDQRNYLAPRSHASTSSTMVESCSSSSASTRVKRPLDSSSDSVQERKKQKLHLHTEALKAKLYSTMAEYNRRNLARPPLPMKYASGALRLTRTPGRKHTPNTISLDDLIHPEDLSSALVYSFFIEDPYLFNFFPFKTSRHHRPYVHVYVGRDLSMDADGKQFAGCKPKLKRPKPADFDRVVECAKKGYREQYGDNFHAFYPKLHSGCAHSKIMLLVYPDFMRVVITSANLMQCDTVHGDNHWYIQDFPRLSDGAAYTETPFEKRLRKHISELECPPDFIQQYLKAGVFDFSAAKVRLVTSKPGSFSGDQADEYGQLRLRKVVRNILKKRYGKDKDKVPPMTFEICVGSVGHLENEGVVRNFLESCAGNLQESIEGEPALKMIFPTTPDVRASRFGHAVRFVLPSCLRSFPLTYVLASPSFVNPQGNISSHIDWNALEEKNAEYLKDVFHHYYSKDRGSLFHLKSIFALHRHSSNPKRRPMYMYLGSANFSSSAWGKVEREGRNKVIADTLQTERLEKVANFECGVVVRGDAIEEMLEPGSRWEDIVPYERPTEGNRYKDGERPWKMRKSDIEGPEPPIMDWDDADADDEDKDEEDEEEERHHAVMELVRVLSNATVLHLICKTA</sequence>
<name>A0A8H6XLD3_9AGAR</name>
<keyword evidence="4" id="KW-0227">DNA damage</keyword>
<evidence type="ECO:0000256" key="6">
    <source>
        <dbReference type="ARBA" id="ARBA00022839"/>
    </source>
</evidence>
<dbReference type="Gene3D" id="3.30.870.10">
    <property type="entry name" value="Endonuclease Chain A"/>
    <property type="match status" value="2"/>
</dbReference>
<comment type="similarity">
    <text evidence="2">Belongs to the tyrosyl-DNA phosphodiesterase family.</text>
</comment>
<dbReference type="InterPro" id="IPR010347">
    <property type="entry name" value="Tdp1"/>
</dbReference>